<evidence type="ECO:0000256" key="3">
    <source>
        <dbReference type="ARBA" id="ARBA00023012"/>
    </source>
</evidence>
<dbReference type="EMBL" id="FQZM01000007">
    <property type="protein sequence ID" value="SHI59658.1"/>
    <property type="molecule type" value="Genomic_DNA"/>
</dbReference>
<dbReference type="InterPro" id="IPR011006">
    <property type="entry name" value="CheY-like_superfamily"/>
</dbReference>
<dbReference type="GO" id="GO:0006355">
    <property type="term" value="P:regulation of DNA-templated transcription"/>
    <property type="evidence" value="ECO:0007669"/>
    <property type="project" value="InterPro"/>
</dbReference>
<dbReference type="FunFam" id="1.10.10.10:FF:000018">
    <property type="entry name" value="DNA-binding response regulator ResD"/>
    <property type="match status" value="1"/>
</dbReference>
<dbReference type="SMART" id="SM00862">
    <property type="entry name" value="Trans_reg_C"/>
    <property type="match status" value="1"/>
</dbReference>
<keyword evidence="5 9" id="KW-0238">DNA-binding</keyword>
<feature type="domain" description="OmpR/PhoB-type" evidence="11">
    <location>
        <begin position="135"/>
        <end position="234"/>
    </location>
</feature>
<dbReference type="InterPro" id="IPR001867">
    <property type="entry name" value="OmpR/PhoB-type_DNA-bd"/>
</dbReference>
<proteinExistence type="predicted"/>
<evidence type="ECO:0000256" key="5">
    <source>
        <dbReference type="ARBA" id="ARBA00023125"/>
    </source>
</evidence>
<evidence type="ECO:0000256" key="1">
    <source>
        <dbReference type="ARBA" id="ARBA00018672"/>
    </source>
</evidence>
<evidence type="ECO:0000256" key="7">
    <source>
        <dbReference type="ARBA" id="ARBA00024867"/>
    </source>
</evidence>
<feature type="domain" description="Response regulatory" evidence="10">
    <location>
        <begin position="3"/>
        <end position="119"/>
    </location>
</feature>
<evidence type="ECO:0000256" key="4">
    <source>
        <dbReference type="ARBA" id="ARBA00023015"/>
    </source>
</evidence>
<dbReference type="Gene3D" id="3.40.50.2300">
    <property type="match status" value="1"/>
</dbReference>
<dbReference type="AlphaFoldDB" id="A0A1M6CG43"/>
<dbReference type="SUPFAM" id="SSF46894">
    <property type="entry name" value="C-terminal effector domain of the bipartite response regulators"/>
    <property type="match status" value="1"/>
</dbReference>
<evidence type="ECO:0000256" key="2">
    <source>
        <dbReference type="ARBA" id="ARBA00022553"/>
    </source>
</evidence>
<dbReference type="STRING" id="1121432.SAMN02745219_00660"/>
<keyword evidence="4" id="KW-0805">Transcription regulation</keyword>
<organism evidence="12 13">
    <name type="scientific">Desulfofundulus thermosubterraneus DSM 16057</name>
    <dbReference type="NCBI Taxonomy" id="1121432"/>
    <lineage>
        <taxon>Bacteria</taxon>
        <taxon>Bacillati</taxon>
        <taxon>Bacillota</taxon>
        <taxon>Clostridia</taxon>
        <taxon>Eubacteriales</taxon>
        <taxon>Peptococcaceae</taxon>
        <taxon>Desulfofundulus</taxon>
    </lineage>
</organism>
<evidence type="ECO:0000256" key="8">
    <source>
        <dbReference type="PROSITE-ProRule" id="PRU00169"/>
    </source>
</evidence>
<dbReference type="GO" id="GO:0005829">
    <property type="term" value="C:cytosol"/>
    <property type="evidence" value="ECO:0007669"/>
    <property type="project" value="TreeGrafter"/>
</dbReference>
<dbReference type="PANTHER" id="PTHR48111:SF73">
    <property type="entry name" value="ALKALINE PHOSPHATASE SYNTHESIS TRANSCRIPTIONAL REGULATORY PROTEIN PHOP"/>
    <property type="match status" value="1"/>
</dbReference>
<dbReference type="GO" id="GO:0000156">
    <property type="term" value="F:phosphorelay response regulator activity"/>
    <property type="evidence" value="ECO:0007669"/>
    <property type="project" value="TreeGrafter"/>
</dbReference>
<keyword evidence="13" id="KW-1185">Reference proteome</keyword>
<comment type="function">
    <text evidence="7">May play the central regulatory role in sporulation. It may be an element of the effector pathway responsible for the activation of sporulation genes in response to nutritional stress. Spo0A may act in concert with spo0H (a sigma factor) to control the expression of some genes that are critical to the sporulation process.</text>
</comment>
<dbReference type="InterPro" id="IPR001789">
    <property type="entry name" value="Sig_transdc_resp-reg_receiver"/>
</dbReference>
<evidence type="ECO:0000259" key="10">
    <source>
        <dbReference type="PROSITE" id="PS50110"/>
    </source>
</evidence>
<dbReference type="PANTHER" id="PTHR48111">
    <property type="entry name" value="REGULATOR OF RPOS"/>
    <property type="match status" value="1"/>
</dbReference>
<dbReference type="InterPro" id="IPR016032">
    <property type="entry name" value="Sig_transdc_resp-reg_C-effctor"/>
</dbReference>
<dbReference type="Gene3D" id="1.10.10.10">
    <property type="entry name" value="Winged helix-like DNA-binding domain superfamily/Winged helix DNA-binding domain"/>
    <property type="match status" value="1"/>
</dbReference>
<gene>
    <name evidence="12" type="ORF">SAMN02745219_00660</name>
</gene>
<dbReference type="InterPro" id="IPR039420">
    <property type="entry name" value="WalR-like"/>
</dbReference>
<dbReference type="InterPro" id="IPR036388">
    <property type="entry name" value="WH-like_DNA-bd_sf"/>
</dbReference>
<evidence type="ECO:0000313" key="12">
    <source>
        <dbReference type="EMBL" id="SHI59658.1"/>
    </source>
</evidence>
<dbReference type="Pfam" id="PF00486">
    <property type="entry name" value="Trans_reg_C"/>
    <property type="match status" value="1"/>
</dbReference>
<feature type="modified residue" description="4-aspartylphosphate" evidence="8">
    <location>
        <position position="52"/>
    </location>
</feature>
<name>A0A1M6CG43_9FIRM</name>
<evidence type="ECO:0000259" key="11">
    <source>
        <dbReference type="PROSITE" id="PS51755"/>
    </source>
</evidence>
<evidence type="ECO:0000256" key="6">
    <source>
        <dbReference type="ARBA" id="ARBA00023163"/>
    </source>
</evidence>
<dbReference type="RefSeq" id="WP_072867340.1">
    <property type="nucleotide sequence ID" value="NZ_FQZM01000007.1"/>
</dbReference>
<dbReference type="Pfam" id="PF00072">
    <property type="entry name" value="Response_reg"/>
    <property type="match status" value="1"/>
</dbReference>
<dbReference type="SMART" id="SM00448">
    <property type="entry name" value="REC"/>
    <property type="match status" value="1"/>
</dbReference>
<evidence type="ECO:0000256" key="9">
    <source>
        <dbReference type="PROSITE-ProRule" id="PRU01091"/>
    </source>
</evidence>
<accession>A0A1M6CG43</accession>
<feature type="DNA-binding region" description="OmpR/PhoB-type" evidence="9">
    <location>
        <begin position="135"/>
        <end position="234"/>
    </location>
</feature>
<dbReference type="CDD" id="cd19937">
    <property type="entry name" value="REC_OmpR_BsPhoP-like"/>
    <property type="match status" value="1"/>
</dbReference>
<dbReference type="OrthoDB" id="9790454at2"/>
<keyword evidence="6" id="KW-0804">Transcription</keyword>
<dbReference type="SUPFAM" id="SSF52172">
    <property type="entry name" value="CheY-like"/>
    <property type="match status" value="1"/>
</dbReference>
<dbReference type="CDD" id="cd00383">
    <property type="entry name" value="trans_reg_C"/>
    <property type="match status" value="1"/>
</dbReference>
<dbReference type="FunFam" id="3.40.50.2300:FF:000001">
    <property type="entry name" value="DNA-binding response regulator PhoB"/>
    <property type="match status" value="1"/>
</dbReference>
<keyword evidence="3" id="KW-0902">Two-component regulatory system</keyword>
<dbReference type="Proteomes" id="UP000184529">
    <property type="component" value="Unassembled WGS sequence"/>
</dbReference>
<dbReference type="PROSITE" id="PS51755">
    <property type="entry name" value="OMPR_PHOB"/>
    <property type="match status" value="1"/>
</dbReference>
<evidence type="ECO:0000313" key="13">
    <source>
        <dbReference type="Proteomes" id="UP000184529"/>
    </source>
</evidence>
<sequence>MAKILVVDDEEHIVELIRFNLEKEGYQVLAATDGNTAIEMARSQRPDLILLDVMLPGQDGLAVCRTLQREAETRHIPVIMISARGEELDKVLGLEMGADDYVTKPFSPRELVARVKARLRRVPGEGEGRGVRPPGGRLVRGRLVIDPDRFLVTVDGVKQDLTPKEFELLRFLASEPGKVFSREYLLEQIWGYDYAGDSRTVDVHIRHIRQKLEQVPNAPQYIETVRGVGYRFREVP</sequence>
<keyword evidence="2 8" id="KW-0597">Phosphoprotein</keyword>
<dbReference type="Gene3D" id="6.10.250.690">
    <property type="match status" value="1"/>
</dbReference>
<dbReference type="GO" id="GO:0000976">
    <property type="term" value="F:transcription cis-regulatory region binding"/>
    <property type="evidence" value="ECO:0007669"/>
    <property type="project" value="TreeGrafter"/>
</dbReference>
<dbReference type="PROSITE" id="PS50110">
    <property type="entry name" value="RESPONSE_REGULATORY"/>
    <property type="match status" value="1"/>
</dbReference>
<reference evidence="13" key="1">
    <citation type="submission" date="2016-11" db="EMBL/GenBank/DDBJ databases">
        <authorList>
            <person name="Varghese N."/>
            <person name="Submissions S."/>
        </authorList>
    </citation>
    <scope>NUCLEOTIDE SEQUENCE [LARGE SCALE GENOMIC DNA]</scope>
    <source>
        <strain evidence="13">DSM 16057</strain>
    </source>
</reference>
<dbReference type="GO" id="GO:0032993">
    <property type="term" value="C:protein-DNA complex"/>
    <property type="evidence" value="ECO:0007669"/>
    <property type="project" value="TreeGrafter"/>
</dbReference>
<protein>
    <recommendedName>
        <fullName evidence="1">Stage 0 sporulation protein A homolog</fullName>
    </recommendedName>
</protein>